<feature type="coiled-coil region" evidence="4">
    <location>
        <begin position="824"/>
        <end position="891"/>
    </location>
</feature>
<name>T0SE10_SAPDV</name>
<evidence type="ECO:0000313" key="9">
    <source>
        <dbReference type="Proteomes" id="UP000030762"/>
    </source>
</evidence>
<feature type="coiled-coil region" evidence="4">
    <location>
        <begin position="1339"/>
        <end position="1403"/>
    </location>
</feature>
<keyword evidence="9" id="KW-1185">Reference proteome</keyword>
<evidence type="ECO:0000256" key="2">
    <source>
        <dbReference type="ARBA" id="ARBA00023054"/>
    </source>
</evidence>
<organism evidence="8 9">
    <name type="scientific">Saprolegnia diclina (strain VS20)</name>
    <dbReference type="NCBI Taxonomy" id="1156394"/>
    <lineage>
        <taxon>Eukaryota</taxon>
        <taxon>Sar</taxon>
        <taxon>Stramenopiles</taxon>
        <taxon>Oomycota</taxon>
        <taxon>Saprolegniomycetes</taxon>
        <taxon>Saprolegniales</taxon>
        <taxon>Saprolegniaceae</taxon>
        <taxon>Saprolegnia</taxon>
    </lineage>
</organism>
<feature type="domain" description="Nucleoprotein TPR/MLP1-2" evidence="6">
    <location>
        <begin position="973"/>
        <end position="1095"/>
    </location>
</feature>
<gene>
    <name evidence="8" type="ORF">SDRG_02151</name>
</gene>
<evidence type="ECO:0000313" key="8">
    <source>
        <dbReference type="EMBL" id="EQC41102.1"/>
    </source>
</evidence>
<dbReference type="VEuPathDB" id="FungiDB:SDRG_02151"/>
<dbReference type="STRING" id="1156394.T0SE10"/>
<dbReference type="OMA" id="HAQQNYE"/>
<keyword evidence="3" id="KW-0539">Nucleus</keyword>
<feature type="coiled-coil region" evidence="4">
    <location>
        <begin position="1065"/>
        <end position="1099"/>
    </location>
</feature>
<feature type="coiled-coil region" evidence="4">
    <location>
        <begin position="970"/>
        <end position="1022"/>
    </location>
</feature>
<evidence type="ECO:0000256" key="1">
    <source>
        <dbReference type="ARBA" id="ARBA00004123"/>
    </source>
</evidence>
<keyword evidence="2 4" id="KW-0175">Coiled coil</keyword>
<dbReference type="EMBL" id="JH767135">
    <property type="protein sequence ID" value="EQC41102.1"/>
    <property type="molecule type" value="Genomic_DNA"/>
</dbReference>
<dbReference type="Proteomes" id="UP000030762">
    <property type="component" value="Unassembled WGS sequence"/>
</dbReference>
<proteinExistence type="predicted"/>
<dbReference type="PANTHER" id="PTHR18898:SF2">
    <property type="entry name" value="NUCLEOPROTEIN TPR"/>
    <property type="match status" value="1"/>
</dbReference>
<evidence type="ECO:0000256" key="3">
    <source>
        <dbReference type="ARBA" id="ARBA00023242"/>
    </source>
</evidence>
<feature type="coiled-coil region" evidence="4">
    <location>
        <begin position="121"/>
        <end position="215"/>
    </location>
</feature>
<evidence type="ECO:0000259" key="6">
    <source>
        <dbReference type="Pfam" id="PF07926"/>
    </source>
</evidence>
<sequence length="1755" mass="192259">MDLNQEQLVHEVERKYMAAAETLRVTKARIEALEAELEAKRGEIATHKARVDALETAKQQSDADLAQVAREKAQIDEQLNSFSSLADQRLQEIHAERGRVADQAKQLVALQTSETKALQAHARLEAQLAPLQLEVSRLRKEVAAEKAHLEEAQSQLVEKSRAYTEYRLEAHKKISDVEHQCISAKDDAADLRLQVSRLQDEKQVLRDELKVERESNLEIQTEHERVVGHLEKELAAQHRLTDLYKDASQTASSKVDQLQALCESLQTSLKEAEDALAEESSKVREESQQATMHLFKEQMQVSESKIDELESAVAKAHARVAELEAANAAAARRISTIAEFSTTAGELHLAENGLSASDMYDRIVQLDATVEAERAAKEKLEVYLQRVLSEIQAKAPYLERLKKENARALASHDALSDRLESVTNELGKARDHLRAVQKDKEGVESERDALQQSVTDLSRQIQTLLYASVKGPSAPLSDETLVVYRNIEELQVRNQQLLKIVRDLSEKTTKPSSSVVVTVESDEDLVPWSQAQWETVHAELATLREERAREQEMVSAIVKQRDMYRVLLSQADARYQEQPAIEAVSSKERPAMDLGSHDARLLRELRVEFEDYKKEKQALVTSLRAVIDTLRGDVSKAKVAAMEASVEAKANQDKFVLADARKAEAETDVARFRAKYEQCSSLLLKHQATIAELSADVDTKANALLQTERSFRDADAERTYLRRQEERLTLEVTQLRLDSTNQLKLMDAVRRIESFQTDRNAAELERVTAQASSLETKVAERQKALDDANALSSAHIAELQLELKAARKGWEADKTQLGSVREARVALDEQVRALQAQVASKNEEVISLRATLAKGAGVAAAERVAGLETALEDAKRELHAALTAKQTAETHADQYKVIADAHEKSLAALSASSAKWKEEQSAALAAALAARDKAAEEMASLQKSMLANAAEENKLRREMDAWDAAKRLDMQKAEERALLAEKASEAVKKEVVALQERLSNTEEDLQRTRDDYTRELQKHLTAVVSCNDLRREVDDARRVAKEQQFATCSLQATLDTIEARHTTAIAQLQAAVDDAVAAKAALSEQNQLLHSQLEVLTQDIAREHNAAISSSASSEAADEKQLRDLRGVVTYLRREHSIAESKAEIAQQETLRFQSKVRALEKTVEKLKAEQEAALKLQATALMTTEDQGKRTAMLDQLSLLRESNATLRAEMQAALHKVKEKEAAIAVLEAKVGPLQKSENLLKGQIQNLNEDIESLNQANKRWKTRVDQLIEKYQQIDPEEHEKVCAERNSLKTQVEALEKSAADATAELAKVQPLTAELEARKNFVEERCLKLQSFVKNWKERAVKSEARTAELEAAISTLEAKAAESDAAKGLEDKIKVAESEAKKAQDAEVEVKKALDAEADKNDKLKLLNSKLMAKVKASAAEIAQLHEKLSASTPAVETPIEEPPTPEAAVVVPPLPPQAETTPVQVVVKPVASTLAAAPAPVVTKPFVTPTPVDSAPAAQKPVLTATTTATNVVVSPPLPAETKPALASPPLPTEPKAVIALSPPLPNEPKPVEADASAAEEADASSSLREMALKSLLKKSKMAAQQKAPASPAKPTVVIPAPAALNPAAPVFSIASTTTAAPFAAPFAAAPMAPLKLDAPTPATTSPPKGNPFLNLMPPTAFGSSGPTGLVFGGNSKITLPVPTLPADAAAEAPAETEEQRLQQRLMRFKRVATNAIENEPPAKKVATADEADDADEEETKAATSEP</sequence>
<feature type="domain" description="NUA/TPR/MLP1-2-like" evidence="7">
    <location>
        <begin position="476"/>
        <end position="508"/>
    </location>
</feature>
<feature type="coiled-coil region" evidence="4">
    <location>
        <begin position="16"/>
        <end position="71"/>
    </location>
</feature>
<dbReference type="Pfam" id="PF07926">
    <property type="entry name" value="TPR_MLP1_2"/>
    <property type="match status" value="1"/>
</dbReference>
<feature type="coiled-coil region" evidence="4">
    <location>
        <begin position="1205"/>
        <end position="1310"/>
    </location>
</feature>
<feature type="coiled-coil region" evidence="4">
    <location>
        <begin position="255"/>
        <end position="333"/>
    </location>
</feature>
<feature type="coiled-coil region" evidence="4">
    <location>
        <begin position="398"/>
        <end position="460"/>
    </location>
</feature>
<evidence type="ECO:0000256" key="5">
    <source>
        <dbReference type="SAM" id="MobiDB-lite"/>
    </source>
</evidence>
<dbReference type="PANTHER" id="PTHR18898">
    <property type="entry name" value="NUCLEOPROTEIN TPR-RELATED"/>
    <property type="match status" value="1"/>
</dbReference>
<feature type="compositionally biased region" description="Acidic residues" evidence="5">
    <location>
        <begin position="1738"/>
        <end position="1747"/>
    </location>
</feature>
<evidence type="ECO:0000259" key="7">
    <source>
        <dbReference type="Pfam" id="PF25785"/>
    </source>
</evidence>
<dbReference type="eggNOG" id="KOG4674">
    <property type="taxonomic scope" value="Eukaryota"/>
</dbReference>
<dbReference type="InterPro" id="IPR012929">
    <property type="entry name" value="Nucleoprot-TPR/MLP1-2_dom"/>
</dbReference>
<evidence type="ECO:0000256" key="4">
    <source>
        <dbReference type="SAM" id="Coils"/>
    </source>
</evidence>
<accession>T0SE10</accession>
<dbReference type="GeneID" id="19942878"/>
<dbReference type="OrthoDB" id="343070at2759"/>
<dbReference type="RefSeq" id="XP_008605946.1">
    <property type="nucleotide sequence ID" value="XM_008607724.1"/>
</dbReference>
<protein>
    <submittedName>
        <fullName evidence="8">Uncharacterized protein</fullName>
    </submittedName>
</protein>
<dbReference type="GO" id="GO:0006406">
    <property type="term" value="P:mRNA export from nucleus"/>
    <property type="evidence" value="ECO:0007669"/>
    <property type="project" value="TreeGrafter"/>
</dbReference>
<dbReference type="GO" id="GO:0005643">
    <property type="term" value="C:nuclear pore"/>
    <property type="evidence" value="ECO:0007669"/>
    <property type="project" value="TreeGrafter"/>
</dbReference>
<dbReference type="GO" id="GO:0006606">
    <property type="term" value="P:protein import into nucleus"/>
    <property type="evidence" value="ECO:0007669"/>
    <property type="project" value="InterPro"/>
</dbReference>
<feature type="coiled-coil region" evidence="4">
    <location>
        <begin position="745"/>
        <end position="784"/>
    </location>
</feature>
<feature type="region of interest" description="Disordered" evidence="5">
    <location>
        <begin position="1722"/>
        <end position="1755"/>
    </location>
</feature>
<dbReference type="InParanoid" id="T0SE10"/>
<feature type="region of interest" description="Disordered" evidence="5">
    <location>
        <begin position="1528"/>
        <end position="1575"/>
    </location>
</feature>
<dbReference type="Pfam" id="PF25785">
    <property type="entry name" value="TPR"/>
    <property type="match status" value="1"/>
</dbReference>
<comment type="subcellular location">
    <subcellularLocation>
        <location evidence="1">Nucleus</location>
    </subcellularLocation>
</comment>
<reference evidence="8 9" key="1">
    <citation type="submission" date="2012-04" db="EMBL/GenBank/DDBJ databases">
        <title>The Genome Sequence of Saprolegnia declina VS20.</title>
        <authorList>
            <consortium name="The Broad Institute Genome Sequencing Platform"/>
            <person name="Russ C."/>
            <person name="Nusbaum C."/>
            <person name="Tyler B."/>
            <person name="van West P."/>
            <person name="Dieguez-Uribeondo J."/>
            <person name="de Bruijn I."/>
            <person name="Tripathy S."/>
            <person name="Jiang R."/>
            <person name="Young S.K."/>
            <person name="Zeng Q."/>
            <person name="Gargeya S."/>
            <person name="Fitzgerald M."/>
            <person name="Haas B."/>
            <person name="Abouelleil A."/>
            <person name="Alvarado L."/>
            <person name="Arachchi H.M."/>
            <person name="Berlin A."/>
            <person name="Chapman S.B."/>
            <person name="Goldberg J."/>
            <person name="Griggs A."/>
            <person name="Gujja S."/>
            <person name="Hansen M."/>
            <person name="Howarth C."/>
            <person name="Imamovic A."/>
            <person name="Larimer J."/>
            <person name="McCowen C."/>
            <person name="Montmayeur A."/>
            <person name="Murphy C."/>
            <person name="Neiman D."/>
            <person name="Pearson M."/>
            <person name="Priest M."/>
            <person name="Roberts A."/>
            <person name="Saif S."/>
            <person name="Shea T."/>
            <person name="Sisk P."/>
            <person name="Sykes S."/>
            <person name="Wortman J."/>
            <person name="Nusbaum C."/>
            <person name="Birren B."/>
        </authorList>
    </citation>
    <scope>NUCLEOTIDE SEQUENCE [LARGE SCALE GENOMIC DNA]</scope>
    <source>
        <strain evidence="8 9">VS20</strain>
    </source>
</reference>
<feature type="coiled-coil region" evidence="4">
    <location>
        <begin position="1150"/>
        <end position="1180"/>
    </location>
</feature>
<dbReference type="Gene3D" id="1.10.287.1490">
    <property type="match status" value="1"/>
</dbReference>
<dbReference type="GO" id="GO:0017056">
    <property type="term" value="F:structural constituent of nuclear pore"/>
    <property type="evidence" value="ECO:0007669"/>
    <property type="project" value="TreeGrafter"/>
</dbReference>
<dbReference type="InterPro" id="IPR057974">
    <property type="entry name" value="NUA/TPR/MLP1-2-like_dom"/>
</dbReference>